<feature type="transmembrane region" description="Helical" evidence="1">
    <location>
        <begin position="33"/>
        <end position="52"/>
    </location>
</feature>
<keyword evidence="1" id="KW-0812">Transmembrane</keyword>
<name>A0A4Q2ALF2_9LACO</name>
<sequence length="297" mass="33698">MGFLVDWNQLLLGGGIFVATALSYVIGNGTIGYLAFAAIFILFITISNTLYFNIVKNSTAIKRFAVFGVGVIISLIVCVVLIMVIQHLLYETPAKMVVEGIDKVIYGFASLIKLPYLIAWFGIPIALAFIYYAVLSVYVYISEYKAWIKWNDQQAQKINGGSDSNSVETPQKNHSVLEILKNNLRIFKKHSAIKHKIIIREEDITSVPYKEPLKLMKCCRLSKKGQLQLGMTDSGYVMVVNSLEHENKLREFTHNVHDDKKVPDLPYIVFFDNDTFTAKNVKEYGRELISKQKDKQI</sequence>
<comment type="caution">
    <text evidence="2">The sequence shown here is derived from an EMBL/GenBank/DDBJ whole genome shotgun (WGS) entry which is preliminary data.</text>
</comment>
<evidence type="ECO:0000313" key="2">
    <source>
        <dbReference type="EMBL" id="RXV70428.1"/>
    </source>
</evidence>
<dbReference type="AlphaFoldDB" id="A0A4Q2ALF2"/>
<organism evidence="2 3">
    <name type="scientific">Ligilactobacillus murinus</name>
    <dbReference type="NCBI Taxonomy" id="1622"/>
    <lineage>
        <taxon>Bacteria</taxon>
        <taxon>Bacillati</taxon>
        <taxon>Bacillota</taxon>
        <taxon>Bacilli</taxon>
        <taxon>Lactobacillales</taxon>
        <taxon>Lactobacillaceae</taxon>
        <taxon>Ligilactobacillus</taxon>
    </lineage>
</organism>
<protein>
    <submittedName>
        <fullName evidence="2">Uncharacterized protein</fullName>
    </submittedName>
</protein>
<dbReference type="EMBL" id="QZFR01000075">
    <property type="protein sequence ID" value="RXV70428.1"/>
    <property type="molecule type" value="Genomic_DNA"/>
</dbReference>
<reference evidence="2 3" key="1">
    <citation type="submission" date="2018-09" db="EMBL/GenBank/DDBJ databases">
        <title>Murine metabolic-syndrome-specific gut microbial biobank.</title>
        <authorList>
            <person name="Liu C."/>
        </authorList>
    </citation>
    <scope>NUCLEOTIDE SEQUENCE [LARGE SCALE GENOMIC DNA]</scope>
    <source>
        <strain evidence="2 3">C-30</strain>
    </source>
</reference>
<evidence type="ECO:0000313" key="3">
    <source>
        <dbReference type="Proteomes" id="UP000289316"/>
    </source>
</evidence>
<proteinExistence type="predicted"/>
<feature type="transmembrane region" description="Helical" evidence="1">
    <location>
        <begin position="117"/>
        <end position="141"/>
    </location>
</feature>
<feature type="transmembrane region" description="Helical" evidence="1">
    <location>
        <begin position="64"/>
        <end position="89"/>
    </location>
</feature>
<dbReference type="Proteomes" id="UP000289316">
    <property type="component" value="Unassembled WGS sequence"/>
</dbReference>
<gene>
    <name evidence="2" type="ORF">D6C19_08960</name>
</gene>
<feature type="transmembrane region" description="Helical" evidence="1">
    <location>
        <begin position="7"/>
        <end position="27"/>
    </location>
</feature>
<keyword evidence="1" id="KW-0472">Membrane</keyword>
<evidence type="ECO:0000256" key="1">
    <source>
        <dbReference type="SAM" id="Phobius"/>
    </source>
</evidence>
<keyword evidence="1" id="KW-1133">Transmembrane helix</keyword>
<accession>A0A4Q2ALF2</accession>